<comment type="caution">
    <text evidence="1">The sequence shown here is derived from an EMBL/GenBank/DDBJ whole genome shotgun (WGS) entry which is preliminary data.</text>
</comment>
<gene>
    <name evidence="1" type="ORF">R4485_29205</name>
</gene>
<reference evidence="1" key="1">
    <citation type="submission" date="2023-10" db="EMBL/GenBank/DDBJ databases">
        <title>Mycolicibacterium fortuitum clinical isolates causing pulmonary infections in humans.</title>
        <authorList>
            <person name="Mejia-Ponce P.M."/>
            <person name="Zenteno-Cuevas R."/>
            <person name="Licona-Cassani C."/>
        </authorList>
    </citation>
    <scope>NUCLEOTIDE SEQUENCE</scope>
    <source>
        <strain evidence="1">M8</strain>
    </source>
</reference>
<evidence type="ECO:0000313" key="2">
    <source>
        <dbReference type="Proteomes" id="UP001186041"/>
    </source>
</evidence>
<proteinExistence type="predicted"/>
<dbReference type="RefSeq" id="WP_131721939.1">
    <property type="nucleotide sequence ID" value="NZ_JAWLVK010000037.1"/>
</dbReference>
<organism evidence="1 2">
    <name type="scientific">Mycolicibacterium fortuitum</name>
    <name type="common">Mycobacterium fortuitum</name>
    <dbReference type="NCBI Taxonomy" id="1766"/>
    <lineage>
        <taxon>Bacteria</taxon>
        <taxon>Bacillati</taxon>
        <taxon>Actinomycetota</taxon>
        <taxon>Actinomycetes</taxon>
        <taxon>Mycobacteriales</taxon>
        <taxon>Mycobacteriaceae</taxon>
        <taxon>Mycolicibacterium</taxon>
    </lineage>
</organism>
<accession>A0AAE5AG82</accession>
<name>A0AAE5AG82_MYCFO</name>
<dbReference type="EMBL" id="JAWLVV010000038">
    <property type="protein sequence ID" value="MDV7294240.1"/>
    <property type="molecule type" value="Genomic_DNA"/>
</dbReference>
<sequence>MNLNFTDLPTRMRSTVMYFEIAEALQGNPGKWAEWPYEVEKKKAYSLQANIRIGRIKAFPLGDYESTVIKGKLFVRYVGGAI</sequence>
<dbReference type="AlphaFoldDB" id="A0AAE5AG82"/>
<dbReference type="Proteomes" id="UP001186041">
    <property type="component" value="Unassembled WGS sequence"/>
</dbReference>
<evidence type="ECO:0000313" key="1">
    <source>
        <dbReference type="EMBL" id="MDV7294240.1"/>
    </source>
</evidence>
<protein>
    <submittedName>
        <fullName evidence="1">Uncharacterized protein</fullName>
    </submittedName>
</protein>